<dbReference type="EMBL" id="VSRR010089199">
    <property type="protein sequence ID" value="MPC91850.1"/>
    <property type="molecule type" value="Genomic_DNA"/>
</dbReference>
<sequence length="94" mass="10370">MTQPINRWANRCRRTKASPPHTAAGEKDAEDRSPTKMSRSRLSPFSWLQVPARRGGEAVGAGPPLSLTPPRSYGETPEVVVIRITRTDMVSEGR</sequence>
<proteinExistence type="predicted"/>
<evidence type="ECO:0000256" key="1">
    <source>
        <dbReference type="SAM" id="MobiDB-lite"/>
    </source>
</evidence>
<dbReference type="AlphaFoldDB" id="A0A5B7J544"/>
<gene>
    <name evidence="2" type="ORF">E2C01_086911</name>
</gene>
<protein>
    <submittedName>
        <fullName evidence="2">Uncharacterized protein</fullName>
    </submittedName>
</protein>
<organism evidence="2 3">
    <name type="scientific">Portunus trituberculatus</name>
    <name type="common">Swimming crab</name>
    <name type="synonym">Neptunus trituberculatus</name>
    <dbReference type="NCBI Taxonomy" id="210409"/>
    <lineage>
        <taxon>Eukaryota</taxon>
        <taxon>Metazoa</taxon>
        <taxon>Ecdysozoa</taxon>
        <taxon>Arthropoda</taxon>
        <taxon>Crustacea</taxon>
        <taxon>Multicrustacea</taxon>
        <taxon>Malacostraca</taxon>
        <taxon>Eumalacostraca</taxon>
        <taxon>Eucarida</taxon>
        <taxon>Decapoda</taxon>
        <taxon>Pleocyemata</taxon>
        <taxon>Brachyura</taxon>
        <taxon>Eubrachyura</taxon>
        <taxon>Portunoidea</taxon>
        <taxon>Portunidae</taxon>
        <taxon>Portuninae</taxon>
        <taxon>Portunus</taxon>
    </lineage>
</organism>
<keyword evidence="3" id="KW-1185">Reference proteome</keyword>
<accession>A0A5B7J544</accession>
<evidence type="ECO:0000313" key="3">
    <source>
        <dbReference type="Proteomes" id="UP000324222"/>
    </source>
</evidence>
<name>A0A5B7J544_PORTR</name>
<reference evidence="2 3" key="1">
    <citation type="submission" date="2019-05" db="EMBL/GenBank/DDBJ databases">
        <title>Another draft genome of Portunus trituberculatus and its Hox gene families provides insights of decapod evolution.</title>
        <authorList>
            <person name="Jeong J.-H."/>
            <person name="Song I."/>
            <person name="Kim S."/>
            <person name="Choi T."/>
            <person name="Kim D."/>
            <person name="Ryu S."/>
            <person name="Kim W."/>
        </authorList>
    </citation>
    <scope>NUCLEOTIDE SEQUENCE [LARGE SCALE GENOMIC DNA]</scope>
    <source>
        <tissue evidence="2">Muscle</tissue>
    </source>
</reference>
<feature type="compositionally biased region" description="Basic and acidic residues" evidence="1">
    <location>
        <begin position="24"/>
        <end position="34"/>
    </location>
</feature>
<evidence type="ECO:0000313" key="2">
    <source>
        <dbReference type="EMBL" id="MPC91850.1"/>
    </source>
</evidence>
<dbReference type="Proteomes" id="UP000324222">
    <property type="component" value="Unassembled WGS sequence"/>
</dbReference>
<feature type="region of interest" description="Disordered" evidence="1">
    <location>
        <begin position="1"/>
        <end position="78"/>
    </location>
</feature>
<comment type="caution">
    <text evidence="2">The sequence shown here is derived from an EMBL/GenBank/DDBJ whole genome shotgun (WGS) entry which is preliminary data.</text>
</comment>